<gene>
    <name evidence="2" type="ORF">GCM10007380_06760</name>
</gene>
<dbReference type="EMBL" id="BMHB01000001">
    <property type="protein sequence ID" value="GGI11224.1"/>
    <property type="molecule type" value="Genomic_DNA"/>
</dbReference>
<name>A0A8J3ACI9_9BACI</name>
<protein>
    <submittedName>
        <fullName evidence="2">Uncharacterized protein</fullName>
    </submittedName>
</protein>
<feature type="transmembrane region" description="Helical" evidence="1">
    <location>
        <begin position="13"/>
        <end position="35"/>
    </location>
</feature>
<dbReference type="OrthoDB" id="2970140at2"/>
<reference evidence="3" key="1">
    <citation type="journal article" date="2019" name="Int. J. Syst. Evol. Microbiol.">
        <title>The Global Catalogue of Microorganisms (GCM) 10K type strain sequencing project: providing services to taxonomists for standard genome sequencing and annotation.</title>
        <authorList>
            <consortium name="The Broad Institute Genomics Platform"/>
            <consortium name="The Broad Institute Genome Sequencing Center for Infectious Disease"/>
            <person name="Wu L."/>
            <person name="Ma J."/>
        </authorList>
    </citation>
    <scope>NUCLEOTIDE SEQUENCE [LARGE SCALE GENOMIC DNA]</scope>
    <source>
        <strain evidence="3">CGMCC 1.14993</strain>
    </source>
</reference>
<evidence type="ECO:0000313" key="3">
    <source>
        <dbReference type="Proteomes" id="UP000626244"/>
    </source>
</evidence>
<evidence type="ECO:0000256" key="1">
    <source>
        <dbReference type="SAM" id="Phobius"/>
    </source>
</evidence>
<dbReference type="AlphaFoldDB" id="A0A8J3ACI9"/>
<keyword evidence="1" id="KW-0472">Membrane</keyword>
<proteinExistence type="predicted"/>
<comment type="caution">
    <text evidence="2">The sequence shown here is derived from an EMBL/GenBank/DDBJ whole genome shotgun (WGS) entry which is preliminary data.</text>
</comment>
<keyword evidence="1" id="KW-1133">Transmembrane helix</keyword>
<sequence>MLKNERGFSFYEAIISLNILIIFCVIIVPSITLLLQKKEQAIKMKNAEDILTDSVHSYYLNREEFNTNAIVRNGVFFSINVNQKIHAEREICVSWYERSKEREICEDISE</sequence>
<dbReference type="Proteomes" id="UP000626244">
    <property type="component" value="Unassembled WGS sequence"/>
</dbReference>
<organism evidence="2 3">
    <name type="scientific">Gottfriedia solisilvae</name>
    <dbReference type="NCBI Taxonomy" id="1516104"/>
    <lineage>
        <taxon>Bacteria</taxon>
        <taxon>Bacillati</taxon>
        <taxon>Bacillota</taxon>
        <taxon>Bacilli</taxon>
        <taxon>Bacillales</taxon>
        <taxon>Bacillaceae</taxon>
        <taxon>Gottfriedia</taxon>
    </lineage>
</organism>
<keyword evidence="3" id="KW-1185">Reference proteome</keyword>
<evidence type="ECO:0000313" key="2">
    <source>
        <dbReference type="EMBL" id="GGI11224.1"/>
    </source>
</evidence>
<keyword evidence="1" id="KW-0812">Transmembrane</keyword>
<dbReference type="RefSeq" id="WP_087998937.1">
    <property type="nucleotide sequence ID" value="NZ_BMHB01000001.1"/>
</dbReference>
<accession>A0A8J3ACI9</accession>